<evidence type="ECO:0000313" key="1">
    <source>
        <dbReference type="EMBL" id="KAF6176646.1"/>
    </source>
</evidence>
<gene>
    <name evidence="1" type="ORF">GIB67_034508</name>
</gene>
<sequence>MNPPKTYYNLKQIVNTSTTLRNYAAEENLKEHKDSKNSKRCKSSLLPLLVSLPQQFT</sequence>
<organism evidence="1 2">
    <name type="scientific">Kingdonia uniflora</name>
    <dbReference type="NCBI Taxonomy" id="39325"/>
    <lineage>
        <taxon>Eukaryota</taxon>
        <taxon>Viridiplantae</taxon>
        <taxon>Streptophyta</taxon>
        <taxon>Embryophyta</taxon>
        <taxon>Tracheophyta</taxon>
        <taxon>Spermatophyta</taxon>
        <taxon>Magnoliopsida</taxon>
        <taxon>Ranunculales</taxon>
        <taxon>Circaeasteraceae</taxon>
        <taxon>Kingdonia</taxon>
    </lineage>
</organism>
<dbReference type="AlphaFoldDB" id="A0A7J7PB48"/>
<evidence type="ECO:0000313" key="2">
    <source>
        <dbReference type="Proteomes" id="UP000541444"/>
    </source>
</evidence>
<proteinExistence type="predicted"/>
<comment type="caution">
    <text evidence="1">The sequence shown here is derived from an EMBL/GenBank/DDBJ whole genome shotgun (WGS) entry which is preliminary data.</text>
</comment>
<keyword evidence="2" id="KW-1185">Reference proteome</keyword>
<protein>
    <submittedName>
        <fullName evidence="1">Uncharacterized protein</fullName>
    </submittedName>
</protein>
<reference evidence="1 2" key="1">
    <citation type="journal article" date="2020" name="IScience">
        <title>Genome Sequencing of the Endangered Kingdonia uniflora (Circaeasteraceae, Ranunculales) Reveals Potential Mechanisms of Evolutionary Specialization.</title>
        <authorList>
            <person name="Sun Y."/>
            <person name="Deng T."/>
            <person name="Zhang A."/>
            <person name="Moore M.J."/>
            <person name="Landis J.B."/>
            <person name="Lin N."/>
            <person name="Zhang H."/>
            <person name="Zhang X."/>
            <person name="Huang J."/>
            <person name="Zhang X."/>
            <person name="Sun H."/>
            <person name="Wang H."/>
        </authorList>
    </citation>
    <scope>NUCLEOTIDE SEQUENCE [LARGE SCALE GENOMIC DNA]</scope>
    <source>
        <strain evidence="1">TB1705</strain>
        <tissue evidence="1">Leaf</tissue>
    </source>
</reference>
<name>A0A7J7PB48_9MAGN</name>
<accession>A0A7J7PB48</accession>
<dbReference type="EMBL" id="JACGCM010000067">
    <property type="protein sequence ID" value="KAF6176646.1"/>
    <property type="molecule type" value="Genomic_DNA"/>
</dbReference>
<dbReference type="Proteomes" id="UP000541444">
    <property type="component" value="Unassembled WGS sequence"/>
</dbReference>